<evidence type="ECO:0000313" key="2">
    <source>
        <dbReference type="EMBL" id="ABC82577.1"/>
    </source>
</evidence>
<accession>Q2ILQ1</accession>
<dbReference type="Proteomes" id="UP000001935">
    <property type="component" value="Chromosome"/>
</dbReference>
<name>Q2ILQ1_ANADE</name>
<dbReference type="STRING" id="290397.Adeh_2807"/>
<protein>
    <submittedName>
        <fullName evidence="2">Uncharacterized protein</fullName>
    </submittedName>
</protein>
<feature type="compositionally biased region" description="Basic and acidic residues" evidence="1">
    <location>
        <begin position="89"/>
        <end position="102"/>
    </location>
</feature>
<organism evidence="2 3">
    <name type="scientific">Anaeromyxobacter dehalogenans (strain 2CP-C)</name>
    <dbReference type="NCBI Taxonomy" id="290397"/>
    <lineage>
        <taxon>Bacteria</taxon>
        <taxon>Pseudomonadati</taxon>
        <taxon>Myxococcota</taxon>
        <taxon>Myxococcia</taxon>
        <taxon>Myxococcales</taxon>
        <taxon>Cystobacterineae</taxon>
        <taxon>Anaeromyxobacteraceae</taxon>
        <taxon>Anaeromyxobacter</taxon>
    </lineage>
</organism>
<dbReference type="AlphaFoldDB" id="Q2ILQ1"/>
<feature type="region of interest" description="Disordered" evidence="1">
    <location>
        <begin position="79"/>
        <end position="115"/>
    </location>
</feature>
<proteinExistence type="predicted"/>
<reference evidence="2 3" key="1">
    <citation type="submission" date="2006-01" db="EMBL/GenBank/DDBJ databases">
        <title>Complete sequence of Anaeromyxobacter dehalogenans 2CP-C.</title>
        <authorList>
            <consortium name="US DOE Joint Genome Institute"/>
            <person name="Copeland A."/>
            <person name="Lucas S."/>
            <person name="Lapidus A."/>
            <person name="Barry K."/>
            <person name="Detter J.C."/>
            <person name="Glavina T."/>
            <person name="Hammon N."/>
            <person name="Israni S."/>
            <person name="Pitluck S."/>
            <person name="Brettin T."/>
            <person name="Bruce D."/>
            <person name="Han C."/>
            <person name="Tapia R."/>
            <person name="Gilna P."/>
            <person name="Kiss H."/>
            <person name="Schmutz J."/>
            <person name="Larimer F."/>
            <person name="Land M."/>
            <person name="Kyrpides N."/>
            <person name="Anderson I."/>
            <person name="Sanford R.A."/>
            <person name="Ritalahti K.M."/>
            <person name="Thomas H.S."/>
            <person name="Kirby J.R."/>
            <person name="Zhulin I.B."/>
            <person name="Loeffler F.E."/>
            <person name="Richardson P."/>
        </authorList>
    </citation>
    <scope>NUCLEOTIDE SEQUENCE [LARGE SCALE GENOMIC DNA]</scope>
    <source>
        <strain evidence="2 3">2CP-C</strain>
    </source>
</reference>
<dbReference type="EMBL" id="CP000251">
    <property type="protein sequence ID" value="ABC82577.1"/>
    <property type="molecule type" value="Genomic_DNA"/>
</dbReference>
<dbReference type="KEGG" id="ade:Adeh_2807"/>
<evidence type="ECO:0000313" key="3">
    <source>
        <dbReference type="Proteomes" id="UP000001935"/>
    </source>
</evidence>
<evidence type="ECO:0000256" key="1">
    <source>
        <dbReference type="SAM" id="MobiDB-lite"/>
    </source>
</evidence>
<dbReference type="HOGENOM" id="CLU_1657175_0_0_7"/>
<gene>
    <name evidence="2" type="ordered locus">Adeh_2807</name>
</gene>
<sequence length="159" mass="17897">MEFPVLEGEYLGPLPLSQTWSTGSCVPPHQLARTGLWRLHRSGGHDHNLEPLLLGKGRRPRHLVFEFDATLKPIRQNPSCSSRRRMTARRKENGSDVYRPDVPRLAPTPTIESHHSRLTAISAHCTGSRTVRSWTPPNAGSWRRTSCTNPVRQVIEGPL</sequence>